<name>A0ABU2MHD9_9ACTN</name>
<keyword evidence="2" id="KW-0229">DNA integration</keyword>
<keyword evidence="3 5" id="KW-0238">DNA-binding</keyword>
<dbReference type="InterPro" id="IPR050090">
    <property type="entry name" value="Tyrosine_recombinase_XerCD"/>
</dbReference>
<accession>A0ABU2MHD9</accession>
<dbReference type="InterPro" id="IPR011010">
    <property type="entry name" value="DNA_brk_join_enz"/>
</dbReference>
<evidence type="ECO:0000256" key="2">
    <source>
        <dbReference type="ARBA" id="ARBA00022908"/>
    </source>
</evidence>
<dbReference type="Gene3D" id="1.10.443.10">
    <property type="entry name" value="Intergrase catalytic core"/>
    <property type="match status" value="1"/>
</dbReference>
<sequence>MTAYEGSVFKRCGCREEDSGRALGVKCPRLRREDGAWNPRHGNWWFQLELPRTDQGKRRQARRGGLASQEEARRQLDHVKTLLALAEGEQDLEVQVADLIQTALKGRWPLPEVEEVRKRIGAGTDIRREPPLVEEWLRQWLDGKPDLAEGTRASYDGHIRKYLTPHLGKIRVDRLQARHVEAMFAVVEEENVHVLECRESSDPQVRASVRGRRVISLSTKHRIRATLRSALSDAVRSPDLPVTVNIASHVRLPSYPRKRPLVWTADRVRLWEKDGTVPGEVMVWTPEQTRTFLQHARRYTWLHPLFHLIAVKGLRRGEAVGLPWANTRLVDGQIDIRVQVVQLAWETITSTPKSAAGQRTITLDADTVKILRAWKRFQNEHRLAAGSAWTGTGLVFTRQDGSGWHPGQVSDWFCRIAKAVGLPPITLHGLRHGAASLALAAGTDVKVVSTELGHATTHFTQDTYQTVYPDVAKAAAEATAALLRGTPVSVG</sequence>
<dbReference type="InterPro" id="IPR044068">
    <property type="entry name" value="CB"/>
</dbReference>
<evidence type="ECO:0000259" key="7">
    <source>
        <dbReference type="PROSITE" id="PS51900"/>
    </source>
</evidence>
<evidence type="ECO:0000256" key="1">
    <source>
        <dbReference type="ARBA" id="ARBA00008857"/>
    </source>
</evidence>
<keyword evidence="4" id="KW-0233">DNA recombination</keyword>
<dbReference type="Pfam" id="PF14659">
    <property type="entry name" value="Phage_int_SAM_3"/>
    <property type="match status" value="1"/>
</dbReference>
<evidence type="ECO:0000256" key="5">
    <source>
        <dbReference type="PROSITE-ProRule" id="PRU01248"/>
    </source>
</evidence>
<dbReference type="InterPro" id="IPR010998">
    <property type="entry name" value="Integrase_recombinase_N"/>
</dbReference>
<comment type="similarity">
    <text evidence="1">Belongs to the 'phage' integrase family.</text>
</comment>
<dbReference type="PROSITE" id="PS51900">
    <property type="entry name" value="CB"/>
    <property type="match status" value="1"/>
</dbReference>
<dbReference type="PANTHER" id="PTHR30349">
    <property type="entry name" value="PHAGE INTEGRASE-RELATED"/>
    <property type="match status" value="1"/>
</dbReference>
<dbReference type="InterPro" id="IPR013762">
    <property type="entry name" value="Integrase-like_cat_sf"/>
</dbReference>
<feature type="domain" description="Core-binding (CB)" evidence="7">
    <location>
        <begin position="127"/>
        <end position="235"/>
    </location>
</feature>
<evidence type="ECO:0000256" key="3">
    <source>
        <dbReference type="ARBA" id="ARBA00023125"/>
    </source>
</evidence>
<dbReference type="InterPro" id="IPR002104">
    <property type="entry name" value="Integrase_catalytic"/>
</dbReference>
<dbReference type="SUPFAM" id="SSF56349">
    <property type="entry name" value="DNA breaking-rejoining enzymes"/>
    <property type="match status" value="1"/>
</dbReference>
<dbReference type="InterPro" id="IPR004107">
    <property type="entry name" value="Integrase_SAM-like_N"/>
</dbReference>
<dbReference type="PANTHER" id="PTHR30349:SF41">
    <property type="entry name" value="INTEGRASE_RECOMBINASE PROTEIN MJ0367-RELATED"/>
    <property type="match status" value="1"/>
</dbReference>
<proteinExistence type="inferred from homology"/>
<dbReference type="CDD" id="cd01189">
    <property type="entry name" value="INT_ICEBs1_C_like"/>
    <property type="match status" value="1"/>
</dbReference>
<reference evidence="9" key="1">
    <citation type="submission" date="2023-07" db="EMBL/GenBank/DDBJ databases">
        <title>30 novel species of actinomycetes from the DSMZ collection.</title>
        <authorList>
            <person name="Nouioui I."/>
        </authorList>
    </citation>
    <scope>NUCLEOTIDE SEQUENCE [LARGE SCALE GENOMIC DNA]</scope>
    <source>
        <strain evidence="9">DSM 44743</strain>
    </source>
</reference>
<feature type="domain" description="Tyr recombinase" evidence="6">
    <location>
        <begin position="279"/>
        <end position="477"/>
    </location>
</feature>
<dbReference type="EMBL" id="JAVREP010000023">
    <property type="protein sequence ID" value="MDT0331475.1"/>
    <property type="molecule type" value="Genomic_DNA"/>
</dbReference>
<evidence type="ECO:0000259" key="6">
    <source>
        <dbReference type="PROSITE" id="PS51898"/>
    </source>
</evidence>
<keyword evidence="9" id="KW-1185">Reference proteome</keyword>
<gene>
    <name evidence="8" type="ORF">RM479_23940</name>
</gene>
<evidence type="ECO:0000313" key="8">
    <source>
        <dbReference type="EMBL" id="MDT0331475.1"/>
    </source>
</evidence>
<protein>
    <submittedName>
        <fullName evidence="8">Tyrosine-type recombinase/integrase</fullName>
    </submittedName>
</protein>
<dbReference type="Proteomes" id="UP001183390">
    <property type="component" value="Unassembled WGS sequence"/>
</dbReference>
<comment type="caution">
    <text evidence="8">The sequence shown here is derived from an EMBL/GenBank/DDBJ whole genome shotgun (WGS) entry which is preliminary data.</text>
</comment>
<dbReference type="Gene3D" id="1.10.150.130">
    <property type="match status" value="1"/>
</dbReference>
<dbReference type="RefSeq" id="WP_311513966.1">
    <property type="nucleotide sequence ID" value="NZ_JAVREP010000023.1"/>
</dbReference>
<evidence type="ECO:0000313" key="9">
    <source>
        <dbReference type="Proteomes" id="UP001183390"/>
    </source>
</evidence>
<dbReference type="Pfam" id="PF00589">
    <property type="entry name" value="Phage_integrase"/>
    <property type="match status" value="1"/>
</dbReference>
<dbReference type="PROSITE" id="PS51898">
    <property type="entry name" value="TYR_RECOMBINASE"/>
    <property type="match status" value="1"/>
</dbReference>
<organism evidence="8 9">
    <name type="scientific">Nocardiopsis lambiniae</name>
    <dbReference type="NCBI Taxonomy" id="3075539"/>
    <lineage>
        <taxon>Bacteria</taxon>
        <taxon>Bacillati</taxon>
        <taxon>Actinomycetota</taxon>
        <taxon>Actinomycetes</taxon>
        <taxon>Streptosporangiales</taxon>
        <taxon>Nocardiopsidaceae</taxon>
        <taxon>Nocardiopsis</taxon>
    </lineage>
</organism>
<evidence type="ECO:0000256" key="4">
    <source>
        <dbReference type="ARBA" id="ARBA00023172"/>
    </source>
</evidence>